<feature type="region of interest" description="Disordered" evidence="1">
    <location>
        <begin position="133"/>
        <end position="183"/>
    </location>
</feature>
<gene>
    <name evidence="3" type="ORF">PtrM4_149740</name>
</gene>
<feature type="compositionally biased region" description="Polar residues" evidence="1">
    <location>
        <begin position="143"/>
        <end position="161"/>
    </location>
</feature>
<dbReference type="RefSeq" id="XP_065959992.1">
    <property type="nucleotide sequence ID" value="XM_066110009.1"/>
</dbReference>
<evidence type="ECO:0000313" key="3">
    <source>
        <dbReference type="EMBL" id="KAF7566654.1"/>
    </source>
</evidence>
<organism evidence="3 4">
    <name type="scientific">Pyrenophora tritici-repentis</name>
    <dbReference type="NCBI Taxonomy" id="45151"/>
    <lineage>
        <taxon>Eukaryota</taxon>
        <taxon>Fungi</taxon>
        <taxon>Dikarya</taxon>
        <taxon>Ascomycota</taxon>
        <taxon>Pezizomycotina</taxon>
        <taxon>Dothideomycetes</taxon>
        <taxon>Pleosporomycetidae</taxon>
        <taxon>Pleosporales</taxon>
        <taxon>Pleosporineae</taxon>
        <taxon>Pleosporaceae</taxon>
        <taxon>Pyrenophora</taxon>
    </lineage>
</organism>
<dbReference type="InterPro" id="IPR054722">
    <property type="entry name" value="PolX-like_BBD"/>
</dbReference>
<evidence type="ECO:0000313" key="4">
    <source>
        <dbReference type="Proteomes" id="UP000245464"/>
    </source>
</evidence>
<dbReference type="GeneID" id="90958096"/>
<feature type="compositionally biased region" description="Basic and acidic residues" evidence="1">
    <location>
        <begin position="174"/>
        <end position="183"/>
    </location>
</feature>
<proteinExistence type="predicted"/>
<dbReference type="EMBL" id="NQIK02000009">
    <property type="protein sequence ID" value="KAF7566654.1"/>
    <property type="molecule type" value="Genomic_DNA"/>
</dbReference>
<name>A0A317A089_9PLEO</name>
<evidence type="ECO:0000259" key="2">
    <source>
        <dbReference type="Pfam" id="PF22936"/>
    </source>
</evidence>
<protein>
    <submittedName>
        <fullName evidence="3">SOG2 domain containing protein</fullName>
    </submittedName>
</protein>
<dbReference type="Proteomes" id="UP000245464">
    <property type="component" value="Chromosome 9"/>
</dbReference>
<evidence type="ECO:0000256" key="1">
    <source>
        <dbReference type="SAM" id="MobiDB-lite"/>
    </source>
</evidence>
<reference evidence="3 4" key="1">
    <citation type="journal article" date="2018" name="BMC Genomics">
        <title>Comparative genomics of the wheat fungal pathogen Pyrenophora tritici-repentis reveals chromosomal variations and genome plasticity.</title>
        <authorList>
            <person name="Moolhuijzen P."/>
            <person name="See P.T."/>
            <person name="Hane J.K."/>
            <person name="Shi G."/>
            <person name="Liu Z."/>
            <person name="Oliver R.P."/>
            <person name="Moffat C.S."/>
        </authorList>
    </citation>
    <scope>NUCLEOTIDE SEQUENCE [LARGE SCALE GENOMIC DNA]</scope>
    <source>
        <strain evidence="3">M4</strain>
    </source>
</reference>
<dbReference type="KEGG" id="ptrr:90958096"/>
<feature type="domain" description="Retrovirus-related Pol polyprotein from transposon TNT 1-94-like beta-barrel" evidence="2">
    <location>
        <begin position="243"/>
        <end position="313"/>
    </location>
</feature>
<accession>A0A317A089</accession>
<sequence>MYKALKDLNSNGDYANAALAWTAFIDLRAETQPTVRNYIGKFRETINDITVQGITLGWKKPSAVPGTSADRDVEDLLIIHFLHGLARVLPQWVEARNNDLRQGHTWSVDTLVASLEDHLRHALDEPVKTFLSVSKQAEEKRNSTPTPSSLPTRNNNQQKRTPQPKLHPSLTPDNVKKRTADNAAKKAAAAAARTNVTVAKNSNDDDADQYDAHSYVTVATFVSPTLLKKAVSNHDYQQRYCYNTAANQHVFNNRSKFHEYALIDNDVHGSTGSTTAAGVGTVRLEVVKANGTIEKISLQNVLYCPDFATNVIS</sequence>
<dbReference type="Pfam" id="PF22936">
    <property type="entry name" value="Pol_BBD"/>
    <property type="match status" value="1"/>
</dbReference>
<dbReference type="AlphaFoldDB" id="A0A317A089"/>
<comment type="caution">
    <text evidence="3">The sequence shown here is derived from an EMBL/GenBank/DDBJ whole genome shotgun (WGS) entry which is preliminary data.</text>
</comment>